<dbReference type="GO" id="GO:0043565">
    <property type="term" value="F:sequence-specific DNA binding"/>
    <property type="evidence" value="ECO:0007669"/>
    <property type="project" value="InterPro"/>
</dbReference>
<evidence type="ECO:0000256" key="3">
    <source>
        <dbReference type="ARBA" id="ARBA00023163"/>
    </source>
</evidence>
<keyword evidence="6" id="KW-1185">Reference proteome</keyword>
<evidence type="ECO:0000256" key="1">
    <source>
        <dbReference type="ARBA" id="ARBA00023015"/>
    </source>
</evidence>
<dbReference type="SMART" id="SM00342">
    <property type="entry name" value="HTH_ARAC"/>
    <property type="match status" value="1"/>
</dbReference>
<gene>
    <name evidence="5" type="ORF">BOQ54_14490</name>
</gene>
<dbReference type="Pfam" id="PF12833">
    <property type="entry name" value="HTH_18"/>
    <property type="match status" value="1"/>
</dbReference>
<proteinExistence type="predicted"/>
<keyword evidence="1" id="KW-0805">Transcription regulation</keyword>
<dbReference type="EMBL" id="CP018095">
    <property type="protein sequence ID" value="APF38379.1"/>
    <property type="molecule type" value="Genomic_DNA"/>
</dbReference>
<organism evidence="5 6">
    <name type="scientific">Chelatococcus daeguensis</name>
    <dbReference type="NCBI Taxonomy" id="444444"/>
    <lineage>
        <taxon>Bacteria</taxon>
        <taxon>Pseudomonadati</taxon>
        <taxon>Pseudomonadota</taxon>
        <taxon>Alphaproteobacteria</taxon>
        <taxon>Hyphomicrobiales</taxon>
        <taxon>Chelatococcaceae</taxon>
        <taxon>Chelatococcus</taxon>
    </lineage>
</organism>
<dbReference type="AlphaFoldDB" id="A0AAC9JU56"/>
<dbReference type="GO" id="GO:0003700">
    <property type="term" value="F:DNA-binding transcription factor activity"/>
    <property type="evidence" value="ECO:0007669"/>
    <property type="project" value="InterPro"/>
</dbReference>
<keyword evidence="2" id="KW-0238">DNA-binding</keyword>
<dbReference type="Proteomes" id="UP000182703">
    <property type="component" value="Chromosome"/>
</dbReference>
<dbReference type="Gene3D" id="1.10.10.60">
    <property type="entry name" value="Homeodomain-like"/>
    <property type="match status" value="1"/>
</dbReference>
<evidence type="ECO:0000259" key="4">
    <source>
        <dbReference type="PROSITE" id="PS01124"/>
    </source>
</evidence>
<dbReference type="KEGG" id="cdq:BOQ54_14490"/>
<feature type="domain" description="HTH araC/xylS-type" evidence="4">
    <location>
        <begin position="200"/>
        <end position="278"/>
    </location>
</feature>
<reference evidence="5 6" key="1">
    <citation type="submission" date="2016-11" db="EMBL/GenBank/DDBJ databases">
        <title>Complete genome sequence of the aerobically denitrifying bacterium Chelatococcus daeguensis TAD1.</title>
        <authorList>
            <person name="Yang Y."/>
            <person name="Huang S."/>
            <person name="Lin E."/>
        </authorList>
    </citation>
    <scope>NUCLEOTIDE SEQUENCE [LARGE SCALE GENOMIC DNA]</scope>
    <source>
        <strain evidence="5 6">TAD1</strain>
    </source>
</reference>
<sequence>MADRPGCQTEPQARRLFVGLPGDTGPGPETVAPQAETDTLSVPPDLRPAIRQALVWREAVAPHRRIVEHVLPDGAVRLWFDLSGAAAEPLVLGPRLEAQTVIVQGCVAGLSLALTPAAARAIVGAPLRDLRAQAVGFTDLWGLEARDLGDRLTGAADLGQLAAALWQGLRQRLQCAGGLSDEGRRTARVAAALARGEGPDKIGLGERRIQQLFVEHLGLSPREHRRLWRWHSLLRRLRMVDRPDWAALAVAQGWYDQAHMLRDFRAFAGMTPTVYRALAVSGPSKTAGRESG</sequence>
<protein>
    <recommendedName>
        <fullName evidence="4">HTH araC/xylS-type domain-containing protein</fullName>
    </recommendedName>
</protein>
<dbReference type="RefSeq" id="WP_071924158.1">
    <property type="nucleotide sequence ID" value="NZ_CP018095.1"/>
</dbReference>
<evidence type="ECO:0000313" key="5">
    <source>
        <dbReference type="EMBL" id="APF38379.1"/>
    </source>
</evidence>
<keyword evidence="3" id="KW-0804">Transcription</keyword>
<name>A0AAC9JU56_9HYPH</name>
<dbReference type="InterPro" id="IPR018060">
    <property type="entry name" value="HTH_AraC"/>
</dbReference>
<dbReference type="InterPro" id="IPR046532">
    <property type="entry name" value="DUF6597"/>
</dbReference>
<accession>A0AAC9JU56</accession>
<evidence type="ECO:0000313" key="6">
    <source>
        <dbReference type="Proteomes" id="UP000182703"/>
    </source>
</evidence>
<dbReference type="InterPro" id="IPR050204">
    <property type="entry name" value="AraC_XylS_family_regulators"/>
</dbReference>
<dbReference type="PANTHER" id="PTHR46796">
    <property type="entry name" value="HTH-TYPE TRANSCRIPTIONAL ACTIVATOR RHAS-RELATED"/>
    <property type="match status" value="1"/>
</dbReference>
<dbReference type="Pfam" id="PF20240">
    <property type="entry name" value="DUF6597"/>
    <property type="match status" value="1"/>
</dbReference>
<dbReference type="PROSITE" id="PS01124">
    <property type="entry name" value="HTH_ARAC_FAMILY_2"/>
    <property type="match status" value="1"/>
</dbReference>
<evidence type="ECO:0000256" key="2">
    <source>
        <dbReference type="ARBA" id="ARBA00023125"/>
    </source>
</evidence>